<dbReference type="Gene3D" id="3.40.50.720">
    <property type="entry name" value="NAD(P)-binding Rossmann-like Domain"/>
    <property type="match status" value="1"/>
</dbReference>
<reference evidence="4 5" key="1">
    <citation type="submission" date="2013-07" db="EMBL/GenBank/DDBJ databases">
        <title>Completed genome of Sphingomonas sanxanigenens NX02.</title>
        <authorList>
            <person name="Ma T."/>
            <person name="Huang H."/>
            <person name="Wu M."/>
            <person name="Li X."/>
            <person name="Li G."/>
        </authorList>
    </citation>
    <scope>NUCLEOTIDE SEQUENCE [LARGE SCALE GENOMIC DNA]</scope>
    <source>
        <strain evidence="4 5">NX02</strain>
    </source>
</reference>
<accession>W0ACG3</accession>
<dbReference type="PRINTS" id="PR00081">
    <property type="entry name" value="GDHRDH"/>
</dbReference>
<comment type="similarity">
    <text evidence="1 3">Belongs to the short-chain dehydrogenases/reductases (SDR) family.</text>
</comment>
<dbReference type="GO" id="GO:0016491">
    <property type="term" value="F:oxidoreductase activity"/>
    <property type="evidence" value="ECO:0007669"/>
    <property type="project" value="UniProtKB-KW"/>
</dbReference>
<evidence type="ECO:0000313" key="4">
    <source>
        <dbReference type="EMBL" id="AHE53375.1"/>
    </source>
</evidence>
<evidence type="ECO:0000256" key="2">
    <source>
        <dbReference type="ARBA" id="ARBA00023002"/>
    </source>
</evidence>
<dbReference type="PANTHER" id="PTHR43976:SF16">
    <property type="entry name" value="SHORT-CHAIN DEHYDROGENASE_REDUCTASE FAMILY PROTEIN"/>
    <property type="match status" value="1"/>
</dbReference>
<dbReference type="InterPro" id="IPR036291">
    <property type="entry name" value="NAD(P)-bd_dom_sf"/>
</dbReference>
<name>W0ACG3_9SPHN</name>
<keyword evidence="2" id="KW-0560">Oxidoreductase</keyword>
<dbReference type="RefSeq" id="WP_211258302.1">
    <property type="nucleotide sequence ID" value="NZ_CP006644.1"/>
</dbReference>
<sequence length="302" mass="32032">MMTRTWLITGIGSGFGRIMAERLLGRGDRVAGTVRDRAAVADLAAAYGSRLWLDVLDVAETDAIAGTVDRAWAALGRIDVVVSNAGYGLMGAAEEVSDAMIRHQIDTNLLGSIMLIRAALPHLRAQGGGRILQLSSMAGQAAFAGGALYHATKWGIEGFVEAVAQEVGVFGIGCTIVQPGGARTDFSRRSAQVAPMSAAYDASPSRMVNHLIADTAHPPAGDPVKMVEAMIASVEQEPAPLRLALGSDAYRVMRARYAERLICLEAQRDVALGTDAEERAEGDAAWFERHRKVAPAPALQRA</sequence>
<dbReference type="eggNOG" id="COG4221">
    <property type="taxonomic scope" value="Bacteria"/>
</dbReference>
<evidence type="ECO:0000256" key="3">
    <source>
        <dbReference type="RuleBase" id="RU000363"/>
    </source>
</evidence>
<evidence type="ECO:0008006" key="6">
    <source>
        <dbReference type="Google" id="ProtNLM"/>
    </source>
</evidence>
<dbReference type="STRING" id="1123269.NX02_08255"/>
<organism evidence="4 5">
    <name type="scientific">Sphingomonas sanxanigenens DSM 19645 = NX02</name>
    <dbReference type="NCBI Taxonomy" id="1123269"/>
    <lineage>
        <taxon>Bacteria</taxon>
        <taxon>Pseudomonadati</taxon>
        <taxon>Pseudomonadota</taxon>
        <taxon>Alphaproteobacteria</taxon>
        <taxon>Sphingomonadales</taxon>
        <taxon>Sphingomonadaceae</taxon>
        <taxon>Sphingomonas</taxon>
    </lineage>
</organism>
<dbReference type="SUPFAM" id="SSF51735">
    <property type="entry name" value="NAD(P)-binding Rossmann-fold domains"/>
    <property type="match status" value="1"/>
</dbReference>
<keyword evidence="5" id="KW-1185">Reference proteome</keyword>
<evidence type="ECO:0000256" key="1">
    <source>
        <dbReference type="ARBA" id="ARBA00006484"/>
    </source>
</evidence>
<proteinExistence type="inferred from homology"/>
<dbReference type="PATRIC" id="fig|1123269.5.peg.1617"/>
<gene>
    <name evidence="4" type="ORF">NX02_08255</name>
</gene>
<evidence type="ECO:0000313" key="5">
    <source>
        <dbReference type="Proteomes" id="UP000018851"/>
    </source>
</evidence>
<dbReference type="PRINTS" id="PR00080">
    <property type="entry name" value="SDRFAMILY"/>
</dbReference>
<dbReference type="EMBL" id="CP006644">
    <property type="protein sequence ID" value="AHE53375.1"/>
    <property type="molecule type" value="Genomic_DNA"/>
</dbReference>
<protein>
    <recommendedName>
        <fullName evidence="6">Short-chain dehydrogenase</fullName>
    </recommendedName>
</protein>
<dbReference type="InterPro" id="IPR051911">
    <property type="entry name" value="SDR_oxidoreductase"/>
</dbReference>
<dbReference type="AlphaFoldDB" id="W0ACG3"/>
<dbReference type="KEGG" id="ssan:NX02_08255"/>
<dbReference type="HOGENOM" id="CLU_010194_2_9_5"/>
<dbReference type="Proteomes" id="UP000018851">
    <property type="component" value="Chromosome"/>
</dbReference>
<dbReference type="PANTHER" id="PTHR43976">
    <property type="entry name" value="SHORT CHAIN DEHYDROGENASE"/>
    <property type="match status" value="1"/>
</dbReference>
<dbReference type="Pfam" id="PF00106">
    <property type="entry name" value="adh_short"/>
    <property type="match status" value="1"/>
</dbReference>
<dbReference type="NCBIfam" id="NF005065">
    <property type="entry name" value="PRK06482.1"/>
    <property type="match status" value="1"/>
</dbReference>
<dbReference type="InterPro" id="IPR002347">
    <property type="entry name" value="SDR_fam"/>
</dbReference>